<dbReference type="InterPro" id="IPR045240">
    <property type="entry name" value="Ribosomal_uL4_euk/arch"/>
</dbReference>
<evidence type="ECO:0000313" key="5">
    <source>
        <dbReference type="Proteomes" id="UP000436088"/>
    </source>
</evidence>
<dbReference type="Proteomes" id="UP000436088">
    <property type="component" value="Unassembled WGS sequence"/>
</dbReference>
<dbReference type="GO" id="GO:0006412">
    <property type="term" value="P:translation"/>
    <property type="evidence" value="ECO:0007669"/>
    <property type="project" value="InterPro"/>
</dbReference>
<gene>
    <name evidence="4" type="ORF">F3Y22_tig00110213pilonHSYRG00112</name>
</gene>
<organism evidence="4 5">
    <name type="scientific">Hibiscus syriacus</name>
    <name type="common">Rose of Sharon</name>
    <dbReference type="NCBI Taxonomy" id="106335"/>
    <lineage>
        <taxon>Eukaryota</taxon>
        <taxon>Viridiplantae</taxon>
        <taxon>Streptophyta</taxon>
        <taxon>Embryophyta</taxon>
        <taxon>Tracheophyta</taxon>
        <taxon>Spermatophyta</taxon>
        <taxon>Magnoliopsida</taxon>
        <taxon>eudicotyledons</taxon>
        <taxon>Gunneridae</taxon>
        <taxon>Pentapetalae</taxon>
        <taxon>rosids</taxon>
        <taxon>malvids</taxon>
        <taxon>Malvales</taxon>
        <taxon>Malvaceae</taxon>
        <taxon>Malvoideae</taxon>
        <taxon>Hibiscus</taxon>
    </lineage>
</organism>
<name>A0A6A3BEL8_HIBSY</name>
<dbReference type="PANTHER" id="PTHR19431">
    <property type="entry name" value="60S RIBOSOMAL PROTEIN L4"/>
    <property type="match status" value="1"/>
</dbReference>
<evidence type="ECO:0000256" key="1">
    <source>
        <dbReference type="ARBA" id="ARBA00010528"/>
    </source>
</evidence>
<evidence type="ECO:0000313" key="4">
    <source>
        <dbReference type="EMBL" id="KAE8713209.1"/>
    </source>
</evidence>
<dbReference type="GO" id="GO:0005840">
    <property type="term" value="C:ribosome"/>
    <property type="evidence" value="ECO:0007669"/>
    <property type="project" value="UniProtKB-KW"/>
</dbReference>
<dbReference type="GO" id="GO:1990904">
    <property type="term" value="C:ribonucleoprotein complex"/>
    <property type="evidence" value="ECO:0007669"/>
    <property type="project" value="UniProtKB-KW"/>
</dbReference>
<protein>
    <submittedName>
        <fullName evidence="4">Ribosomal protein L4/L1 family isoform 2</fullName>
    </submittedName>
</protein>
<evidence type="ECO:0000256" key="2">
    <source>
        <dbReference type="ARBA" id="ARBA00022980"/>
    </source>
</evidence>
<proteinExistence type="inferred from homology"/>
<dbReference type="InterPro" id="IPR023574">
    <property type="entry name" value="Ribosomal_uL4_dom_sf"/>
</dbReference>
<accession>A0A6A3BEL8</accession>
<evidence type="ECO:0000256" key="3">
    <source>
        <dbReference type="ARBA" id="ARBA00023274"/>
    </source>
</evidence>
<dbReference type="SUPFAM" id="SSF52166">
    <property type="entry name" value="Ribosomal protein L4"/>
    <property type="match status" value="1"/>
</dbReference>
<comment type="caution">
    <text evidence="4">The sequence shown here is derived from an EMBL/GenBank/DDBJ whole genome shotgun (WGS) entry which is preliminary data.</text>
</comment>
<dbReference type="GO" id="GO:0003735">
    <property type="term" value="F:structural constituent of ribosome"/>
    <property type="evidence" value="ECO:0007669"/>
    <property type="project" value="InterPro"/>
</dbReference>
<comment type="similarity">
    <text evidence="1">Belongs to the universal ribosomal protein uL4 family.</text>
</comment>
<keyword evidence="2 4" id="KW-0689">Ribosomal protein</keyword>
<dbReference type="EMBL" id="VEPZ02000879">
    <property type="protein sequence ID" value="KAE8713209.1"/>
    <property type="molecule type" value="Genomic_DNA"/>
</dbReference>
<dbReference type="AlphaFoldDB" id="A0A6A3BEL8"/>
<keyword evidence="5" id="KW-1185">Reference proteome</keyword>
<reference evidence="4" key="1">
    <citation type="submission" date="2019-09" db="EMBL/GenBank/DDBJ databases">
        <title>Draft genome information of white flower Hibiscus syriacus.</title>
        <authorList>
            <person name="Kim Y.-M."/>
        </authorList>
    </citation>
    <scope>NUCLEOTIDE SEQUENCE [LARGE SCALE GENOMIC DNA]</scope>
    <source>
        <strain evidence="4">YM2019G1</strain>
    </source>
</reference>
<keyword evidence="3" id="KW-0687">Ribonucleoprotein</keyword>
<sequence>MAAAAARPLVSVQTIESDMATDASPTVSLADVMKASIRPDIFTFVHDNISKKPSPALRCIQTRRHQTSAESWVQDVLSHVFLGFPEEVLTVPAKVLLETCVVEAACLLPPRFGAVGTGKSTLIRSTIAVASAIAASAVTSLVMARGHRIEAVPEMHLVISDAVESVEKTLSAIKVLKQVGAYPDVTEMRAKSSLRLSVTFLESRLPTWRGLIY</sequence>
<dbReference type="Gene3D" id="3.40.1370.10">
    <property type="match status" value="2"/>
</dbReference>